<dbReference type="AlphaFoldDB" id="A0A3A2Z1Y3"/>
<dbReference type="PANTHER" id="PTHR30613:SF1">
    <property type="entry name" value="DUF1479 DOMAIN PROTEIN (AFU_ORTHOLOGUE AFUA_5G09280)"/>
    <property type="match status" value="1"/>
</dbReference>
<dbReference type="PANTHER" id="PTHR30613">
    <property type="entry name" value="UNCHARACTERIZED PROTEIN YBIU-RELATED"/>
    <property type="match status" value="1"/>
</dbReference>
<feature type="region of interest" description="Disordered" evidence="1">
    <location>
        <begin position="1"/>
        <end position="42"/>
    </location>
</feature>
<keyword evidence="3" id="KW-1185">Reference proteome</keyword>
<accession>A0A3A2Z1Y3</accession>
<name>A0A3A2Z1Y3_9EURO</name>
<gene>
    <name evidence="2" type="ORF">PHISCL_10614</name>
</gene>
<evidence type="ECO:0000313" key="2">
    <source>
        <dbReference type="EMBL" id="RJE17049.1"/>
    </source>
</evidence>
<protein>
    <submittedName>
        <fullName evidence="2">DUF1479 domain protein</fullName>
    </submittedName>
</protein>
<sequence>MSRLLSKSAARAASTASQPQTKAAGDISSVFPSLRPDYKPEPLPPRFQDLKWDLFKKNEKAIRQSWERLLPSLEEEVQKIKAKGSDIIPSVDYSDAVSGKVPDELLKEIRHRGSV</sequence>
<feature type="non-terminal residue" evidence="2">
    <location>
        <position position="115"/>
    </location>
</feature>
<comment type="caution">
    <text evidence="2">The sequence shown here is derived from an EMBL/GenBank/DDBJ whole genome shotgun (WGS) entry which is preliminary data.</text>
</comment>
<dbReference type="Proteomes" id="UP000266188">
    <property type="component" value="Unassembled WGS sequence"/>
</dbReference>
<dbReference type="InterPro" id="IPR027443">
    <property type="entry name" value="IPNS-like_sf"/>
</dbReference>
<dbReference type="Pfam" id="PF07350">
    <property type="entry name" value="Gig2-like"/>
    <property type="match status" value="1"/>
</dbReference>
<dbReference type="STRING" id="2070753.A0A3A2Z1Y3"/>
<dbReference type="EMBL" id="MVGC01001765">
    <property type="protein sequence ID" value="RJE17049.1"/>
    <property type="molecule type" value="Genomic_DNA"/>
</dbReference>
<reference evidence="3" key="1">
    <citation type="submission" date="2017-02" db="EMBL/GenBank/DDBJ databases">
        <authorList>
            <person name="Tafer H."/>
            <person name="Lopandic K."/>
        </authorList>
    </citation>
    <scope>NUCLEOTIDE SEQUENCE [LARGE SCALE GENOMIC DNA]</scope>
    <source>
        <strain evidence="3">CBS 366.77</strain>
    </source>
</reference>
<evidence type="ECO:0000313" key="3">
    <source>
        <dbReference type="Proteomes" id="UP000266188"/>
    </source>
</evidence>
<proteinExistence type="predicted"/>
<dbReference type="SUPFAM" id="SSF51197">
    <property type="entry name" value="Clavaminate synthase-like"/>
    <property type="match status" value="1"/>
</dbReference>
<dbReference type="Gene3D" id="2.60.120.330">
    <property type="entry name" value="B-lactam Antibiotic, Isopenicillin N Synthase, Chain"/>
    <property type="match status" value="1"/>
</dbReference>
<dbReference type="OrthoDB" id="8249012at2759"/>
<feature type="compositionally biased region" description="Low complexity" evidence="1">
    <location>
        <begin position="1"/>
        <end position="17"/>
    </location>
</feature>
<evidence type="ECO:0000256" key="1">
    <source>
        <dbReference type="SAM" id="MobiDB-lite"/>
    </source>
</evidence>
<organism evidence="2 3">
    <name type="scientific">Aspergillus sclerotialis</name>
    <dbReference type="NCBI Taxonomy" id="2070753"/>
    <lineage>
        <taxon>Eukaryota</taxon>
        <taxon>Fungi</taxon>
        <taxon>Dikarya</taxon>
        <taxon>Ascomycota</taxon>
        <taxon>Pezizomycotina</taxon>
        <taxon>Eurotiomycetes</taxon>
        <taxon>Eurotiomycetidae</taxon>
        <taxon>Eurotiales</taxon>
        <taxon>Aspergillaceae</taxon>
        <taxon>Aspergillus</taxon>
        <taxon>Aspergillus subgen. Polypaecilum</taxon>
    </lineage>
</organism>
<dbReference type="InterPro" id="IPR010856">
    <property type="entry name" value="Gig2-like"/>
</dbReference>